<gene>
    <name evidence="17" type="ORF">DdX_07889</name>
</gene>
<dbReference type="InterPro" id="IPR013608">
    <property type="entry name" value="VWA_N"/>
</dbReference>
<evidence type="ECO:0000256" key="10">
    <source>
        <dbReference type="ARBA" id="ARBA00023065"/>
    </source>
</evidence>
<evidence type="ECO:0000256" key="6">
    <source>
        <dbReference type="ARBA" id="ARBA00022729"/>
    </source>
</evidence>
<evidence type="ECO:0000256" key="14">
    <source>
        <dbReference type="SAM" id="MobiDB-lite"/>
    </source>
</evidence>
<evidence type="ECO:0000256" key="4">
    <source>
        <dbReference type="ARBA" id="ARBA00022673"/>
    </source>
</evidence>
<keyword evidence="9" id="KW-1133">Transmembrane helix</keyword>
<evidence type="ECO:0000256" key="1">
    <source>
        <dbReference type="ARBA" id="ARBA00004479"/>
    </source>
</evidence>
<dbReference type="Gene3D" id="3.30.450.20">
    <property type="entry name" value="PAS domain"/>
    <property type="match status" value="1"/>
</dbReference>
<dbReference type="GO" id="GO:0005891">
    <property type="term" value="C:voltage-gated calcium channel complex"/>
    <property type="evidence" value="ECO:0007669"/>
    <property type="project" value="TreeGrafter"/>
</dbReference>
<dbReference type="PANTHER" id="PTHR10166:SF37">
    <property type="entry name" value="STOLID, ISOFORM H"/>
    <property type="match status" value="1"/>
</dbReference>
<evidence type="ECO:0000259" key="16">
    <source>
        <dbReference type="PROSITE" id="PS50234"/>
    </source>
</evidence>
<evidence type="ECO:0000256" key="9">
    <source>
        <dbReference type="ARBA" id="ARBA00022989"/>
    </source>
</evidence>
<evidence type="ECO:0000256" key="3">
    <source>
        <dbReference type="ARBA" id="ARBA00022568"/>
    </source>
</evidence>
<feature type="domain" description="VWFA" evidence="16">
    <location>
        <begin position="270"/>
        <end position="501"/>
    </location>
</feature>
<evidence type="ECO:0000256" key="13">
    <source>
        <dbReference type="ARBA" id="ARBA00023303"/>
    </source>
</evidence>
<evidence type="ECO:0000256" key="15">
    <source>
        <dbReference type="SAM" id="SignalP"/>
    </source>
</evidence>
<proteinExistence type="predicted"/>
<sequence>MPKNRTSKLVNSSVIHWTLLARFLLLCLLRTQCAEAVNAESVTKWANELSEKFRDTFKSATKYDDIIKSYGSIADAEVFDPHSQLKAVKRQLEIYLRERAKMAWDAKVSLESKELHDNVSSHDLNDPLSKNFVRYLNAKKQTDAAVVFLDGHMGGNIEINQTREYIFRRNVNFYGIPTNSEASAVHVPTQIYNRNPYVLERIQWSDIDQVYRRNRERLKDLSFQKFCSERGFMRYFPAAPWIWDSKELELDVFDCRSTEWFIDAATMSKNVLILLDLSGSMLGQRFEIAKQTVEAILETLSDNDFFNIMAFSKTINLLDECSEDGLLQATMRNKKLLWSRLANISSEGKAEYEKALSKAFSTLMNLPASKKVEWRTKEELARDREDGVLDTTMHYIPIDEHFLVLPQAYVEAIKKFTGNSHEMGCNDMIMLITDGAPSFYKEIFDLYNKEKRIRFFSFLVGEEATDFEQVRWMACNNRGYMVHVNNLADVQEKVQHYVKVMTRPISRQSASIHQENAIWSGMARERMSNEFVISVSYPVVLDGTFMGVSAVSIPLIELSQIAHPSLVGSRSYFFMLDNNGYAMFHPQLRPMDLATSDVKPTYNNMEFSEVDIQLYHSKERPHLNCHSSTSVEADILFAVENVRHIYPQKNRYYTECIEGTHFTVSAAVADHDGVRLKRARPLDMTRIDLDWMRDHNWRLHPKWRYCLLNDSDIQLTAERAFTQYASEMRSLGELPTLCRDRRGLVDRLLLDLQATSTLSTIWDLDWQKNKANGVHLTFLATPSGMIRYMNQSLGDLFYEHPEGLAENNTDFAYKHFVLEMNQKTTEENYFKRAVRQRGKIVVDVNRHTRMWQTSDKPNAYGNIENETLLGVAYKAIYRDDALIGVVGMEFLYDKLAEQMKQFGCSPDDDHTRCFLLDEHAYVIYTSQKDTSYSEFVKAHHWETASPAPTHNATQSRRRRPAHKQQQQQQQRIKLSAAKQPGVVLGSFFGHVNRVTEWTMETLIKKGFYTETTFVDNQAMCESEPILTTVAASATRPLLSVAKMLLRVLGLCFDLLQRLYVIPSSFSQDSIVNAFTATFRTTAEGRYSCRMKSKFYLANPGDPNQKHRSHHSAALLEENYSERPCKHNAAQCAVKVYAAWVHSTNLLLVVVKQGSRSQCYDGIHCAMSVPPSLSFGFQRMDANHLFEDDISSSRMRREEWPTTESADDEDESPEVQVDKNDAACLTYTPKKRKNVVQCLRDDFLEDESDLPCSLAAAKGTRAWLAMVPIVLILLL</sequence>
<dbReference type="InterPro" id="IPR002035">
    <property type="entry name" value="VWF_A"/>
</dbReference>
<keyword evidence="11" id="KW-0472">Membrane</keyword>
<feature type="region of interest" description="Disordered" evidence="14">
    <location>
        <begin position="943"/>
        <end position="969"/>
    </location>
</feature>
<dbReference type="InterPro" id="IPR036465">
    <property type="entry name" value="vWFA_dom_sf"/>
</dbReference>
<evidence type="ECO:0000256" key="8">
    <source>
        <dbReference type="ARBA" id="ARBA00022882"/>
    </source>
</evidence>
<feature type="region of interest" description="Disordered" evidence="14">
    <location>
        <begin position="1192"/>
        <end position="1215"/>
    </location>
</feature>
<evidence type="ECO:0000256" key="12">
    <source>
        <dbReference type="ARBA" id="ARBA00023180"/>
    </source>
</evidence>
<accession>A0AAD4R7Y3</accession>
<name>A0AAD4R7Y3_9BILA</name>
<feature type="signal peptide" evidence="15">
    <location>
        <begin position="1"/>
        <end position="36"/>
    </location>
</feature>
<dbReference type="Pfam" id="PF13519">
    <property type="entry name" value="VWA_2"/>
    <property type="match status" value="1"/>
</dbReference>
<dbReference type="SUPFAM" id="SSF53300">
    <property type="entry name" value="vWA-like"/>
    <property type="match status" value="1"/>
</dbReference>
<comment type="subcellular location">
    <subcellularLocation>
        <location evidence="1">Membrane</location>
        <topology evidence="1">Single-pass type I membrane protein</topology>
    </subcellularLocation>
</comment>
<dbReference type="PANTHER" id="PTHR10166">
    <property type="entry name" value="VOLTAGE-DEPENDENT CALCIUM CHANNEL SUBUNIT ALPHA-2/DELTA-RELATED"/>
    <property type="match status" value="1"/>
</dbReference>
<keyword evidence="2" id="KW-0813">Transport</keyword>
<dbReference type="CDD" id="cd18773">
    <property type="entry name" value="PDC1_HK_sensor"/>
    <property type="match status" value="1"/>
</dbReference>
<dbReference type="SMART" id="SM00327">
    <property type="entry name" value="VWA"/>
    <property type="match status" value="1"/>
</dbReference>
<evidence type="ECO:0000256" key="5">
    <source>
        <dbReference type="ARBA" id="ARBA00022692"/>
    </source>
</evidence>
<feature type="chain" id="PRO_5042263013" evidence="15">
    <location>
        <begin position="37"/>
        <end position="1274"/>
    </location>
</feature>
<keyword evidence="3" id="KW-0109">Calcium transport</keyword>
<keyword evidence="7" id="KW-0106">Calcium</keyword>
<evidence type="ECO:0000256" key="7">
    <source>
        <dbReference type="ARBA" id="ARBA00022837"/>
    </source>
</evidence>
<evidence type="ECO:0000256" key="2">
    <source>
        <dbReference type="ARBA" id="ARBA00022448"/>
    </source>
</evidence>
<protein>
    <submittedName>
        <fullName evidence="17">Cache domain-containing protein</fullName>
    </submittedName>
</protein>
<keyword evidence="8" id="KW-0851">Voltage-gated channel</keyword>
<evidence type="ECO:0000313" key="18">
    <source>
        <dbReference type="Proteomes" id="UP001201812"/>
    </source>
</evidence>
<keyword evidence="10" id="KW-0406">Ion transport</keyword>
<organism evidence="17 18">
    <name type="scientific">Ditylenchus destructor</name>
    <dbReference type="NCBI Taxonomy" id="166010"/>
    <lineage>
        <taxon>Eukaryota</taxon>
        <taxon>Metazoa</taxon>
        <taxon>Ecdysozoa</taxon>
        <taxon>Nematoda</taxon>
        <taxon>Chromadorea</taxon>
        <taxon>Rhabditida</taxon>
        <taxon>Tylenchina</taxon>
        <taxon>Tylenchomorpha</taxon>
        <taxon>Sphaerularioidea</taxon>
        <taxon>Anguinidae</taxon>
        <taxon>Anguininae</taxon>
        <taxon>Ditylenchus</taxon>
    </lineage>
</organism>
<comment type="caution">
    <text evidence="17">The sequence shown here is derived from an EMBL/GenBank/DDBJ whole genome shotgun (WGS) entry which is preliminary data.</text>
</comment>
<dbReference type="InterPro" id="IPR051173">
    <property type="entry name" value="Ca_channel_alpha-2/delta"/>
</dbReference>
<evidence type="ECO:0000313" key="17">
    <source>
        <dbReference type="EMBL" id="KAI1715569.1"/>
    </source>
</evidence>
<dbReference type="AlphaFoldDB" id="A0AAD4R7Y3"/>
<keyword evidence="12" id="KW-0325">Glycoprotein</keyword>
<keyword evidence="6 15" id="KW-0732">Signal</keyword>
<dbReference type="Proteomes" id="UP001201812">
    <property type="component" value="Unassembled WGS sequence"/>
</dbReference>
<keyword evidence="13" id="KW-0407">Ion channel</keyword>
<keyword evidence="18" id="KW-1185">Reference proteome</keyword>
<dbReference type="GO" id="GO:0005245">
    <property type="term" value="F:voltage-gated calcium channel activity"/>
    <property type="evidence" value="ECO:0007669"/>
    <property type="project" value="TreeGrafter"/>
</dbReference>
<keyword evidence="5" id="KW-0812">Transmembrane</keyword>
<dbReference type="Gene3D" id="3.40.50.410">
    <property type="entry name" value="von Willebrand factor, type A domain"/>
    <property type="match status" value="2"/>
</dbReference>
<dbReference type="EMBL" id="JAKKPZ010000011">
    <property type="protein sequence ID" value="KAI1715569.1"/>
    <property type="molecule type" value="Genomic_DNA"/>
</dbReference>
<keyword evidence="4" id="KW-0107">Calcium channel</keyword>
<dbReference type="Pfam" id="PF08399">
    <property type="entry name" value="VWA_N"/>
    <property type="match status" value="1"/>
</dbReference>
<dbReference type="PROSITE" id="PS50234">
    <property type="entry name" value="VWFA"/>
    <property type="match status" value="1"/>
</dbReference>
<evidence type="ECO:0000256" key="11">
    <source>
        <dbReference type="ARBA" id="ARBA00023136"/>
    </source>
</evidence>
<reference evidence="17" key="1">
    <citation type="submission" date="2022-01" db="EMBL/GenBank/DDBJ databases">
        <title>Genome Sequence Resource for Two Populations of Ditylenchus destructor, the Migratory Endoparasitic Phytonematode.</title>
        <authorList>
            <person name="Zhang H."/>
            <person name="Lin R."/>
            <person name="Xie B."/>
        </authorList>
    </citation>
    <scope>NUCLEOTIDE SEQUENCE</scope>
    <source>
        <strain evidence="17">BazhouSP</strain>
    </source>
</reference>